<evidence type="ECO:0000256" key="3">
    <source>
        <dbReference type="ARBA" id="ARBA00022729"/>
    </source>
</evidence>
<dbReference type="Pfam" id="PF13624">
    <property type="entry name" value="SurA_N_3"/>
    <property type="match status" value="1"/>
</dbReference>
<evidence type="ECO:0000256" key="7">
    <source>
        <dbReference type="SAM" id="SignalP"/>
    </source>
</evidence>
<feature type="chain" id="PRO_5030524622" description="peptidylprolyl isomerase" evidence="7">
    <location>
        <begin position="21"/>
        <end position="287"/>
    </location>
</feature>
<dbReference type="GO" id="GO:0003755">
    <property type="term" value="F:peptidyl-prolyl cis-trans isomerase activity"/>
    <property type="evidence" value="ECO:0007669"/>
    <property type="project" value="UniProtKB-KW"/>
</dbReference>
<evidence type="ECO:0000256" key="1">
    <source>
        <dbReference type="ARBA" id="ARBA00000971"/>
    </source>
</evidence>
<keyword evidence="3 7" id="KW-0732">Signal</keyword>
<proteinExistence type="predicted"/>
<evidence type="ECO:0000256" key="2">
    <source>
        <dbReference type="ARBA" id="ARBA00013194"/>
    </source>
</evidence>
<sequence>MKKFVLSLVFLFFVSGLAAAKEGEEILAEVGPYKLTRAEFEAKLETAPPQIKMILAHQPQLKKALVERWVEISLLSLAAKDAGLEKDPEVKARLDEVTKQILAQAYLEKKLLNQQRVSEEEVKAYYEKHREKYQEPRAVRARHILIEVPQGATPEQEKEALKKAQRLRERILKGEDFAKLAQKYSADPGTKEKGGELGFFTQGQMVKEFEEAAFRLKPGEISEPVRTPFGYHLIQVEEVKEAKQRSFAEVKDRVREDLIQAKEEAALNKALKELAQKYGAKIYEDRL</sequence>
<comment type="catalytic activity">
    <reaction evidence="1">
        <text>[protein]-peptidylproline (omega=180) = [protein]-peptidylproline (omega=0)</text>
        <dbReference type="Rhea" id="RHEA:16237"/>
        <dbReference type="Rhea" id="RHEA-COMP:10747"/>
        <dbReference type="Rhea" id="RHEA-COMP:10748"/>
        <dbReference type="ChEBI" id="CHEBI:83833"/>
        <dbReference type="ChEBI" id="CHEBI:83834"/>
        <dbReference type="EC" id="5.2.1.8"/>
    </reaction>
</comment>
<keyword evidence="5 6" id="KW-0413">Isomerase</keyword>
<dbReference type="SUPFAM" id="SSF109998">
    <property type="entry name" value="Triger factor/SurA peptide-binding domain-like"/>
    <property type="match status" value="1"/>
</dbReference>
<name>A0A7V5U236_9BACT</name>
<dbReference type="Proteomes" id="UP000886101">
    <property type="component" value="Unassembled WGS sequence"/>
</dbReference>
<dbReference type="AlphaFoldDB" id="A0A7V5U236"/>
<dbReference type="PROSITE" id="PS01096">
    <property type="entry name" value="PPIC_PPIASE_1"/>
    <property type="match status" value="1"/>
</dbReference>
<evidence type="ECO:0000256" key="6">
    <source>
        <dbReference type="PROSITE-ProRule" id="PRU00278"/>
    </source>
</evidence>
<reference evidence="9" key="1">
    <citation type="journal article" date="2020" name="mSystems">
        <title>Genome- and Community-Level Interaction Insights into Carbon Utilization and Element Cycling Functions of Hydrothermarchaeota in Hydrothermal Sediment.</title>
        <authorList>
            <person name="Zhou Z."/>
            <person name="Liu Y."/>
            <person name="Xu W."/>
            <person name="Pan J."/>
            <person name="Luo Z.H."/>
            <person name="Li M."/>
        </authorList>
    </citation>
    <scope>NUCLEOTIDE SEQUENCE [LARGE SCALE GENOMIC DNA]</scope>
    <source>
        <strain evidence="9">HyVt-533</strain>
    </source>
</reference>
<evidence type="ECO:0000256" key="5">
    <source>
        <dbReference type="ARBA" id="ARBA00023235"/>
    </source>
</evidence>
<evidence type="ECO:0000259" key="8">
    <source>
        <dbReference type="PROSITE" id="PS50198"/>
    </source>
</evidence>
<feature type="signal peptide" evidence="7">
    <location>
        <begin position="1"/>
        <end position="20"/>
    </location>
</feature>
<organism evidence="9">
    <name type="scientific">Thermodesulfatator atlanticus</name>
    <dbReference type="NCBI Taxonomy" id="501497"/>
    <lineage>
        <taxon>Bacteria</taxon>
        <taxon>Pseudomonadati</taxon>
        <taxon>Thermodesulfobacteriota</taxon>
        <taxon>Thermodesulfobacteria</taxon>
        <taxon>Thermodesulfobacteriales</taxon>
        <taxon>Thermodesulfatatoraceae</taxon>
        <taxon>Thermodesulfatator</taxon>
    </lineage>
</organism>
<dbReference type="PANTHER" id="PTHR47245:SF1">
    <property type="entry name" value="FOLDASE PROTEIN PRSA"/>
    <property type="match status" value="1"/>
</dbReference>
<accession>A0A7V5U236</accession>
<dbReference type="InterPro" id="IPR027304">
    <property type="entry name" value="Trigger_fact/SurA_dom_sf"/>
</dbReference>
<evidence type="ECO:0000313" key="9">
    <source>
        <dbReference type="EMBL" id="HHI96782.1"/>
    </source>
</evidence>
<dbReference type="Gene3D" id="3.10.50.40">
    <property type="match status" value="1"/>
</dbReference>
<evidence type="ECO:0000256" key="4">
    <source>
        <dbReference type="ARBA" id="ARBA00023110"/>
    </source>
</evidence>
<dbReference type="InterPro" id="IPR023058">
    <property type="entry name" value="PPIase_PpiC_CS"/>
</dbReference>
<dbReference type="PROSITE" id="PS50198">
    <property type="entry name" value="PPIC_PPIASE_2"/>
    <property type="match status" value="1"/>
</dbReference>
<feature type="domain" description="PpiC" evidence="8">
    <location>
        <begin position="136"/>
        <end position="238"/>
    </location>
</feature>
<dbReference type="SUPFAM" id="SSF54534">
    <property type="entry name" value="FKBP-like"/>
    <property type="match status" value="1"/>
</dbReference>
<dbReference type="Pfam" id="PF13616">
    <property type="entry name" value="Rotamase_3"/>
    <property type="match status" value="1"/>
</dbReference>
<protein>
    <recommendedName>
        <fullName evidence="2">peptidylprolyl isomerase</fullName>
        <ecNumber evidence="2">5.2.1.8</ecNumber>
    </recommendedName>
</protein>
<dbReference type="EMBL" id="DROK01000085">
    <property type="protein sequence ID" value="HHI96782.1"/>
    <property type="molecule type" value="Genomic_DNA"/>
</dbReference>
<dbReference type="InterPro" id="IPR046357">
    <property type="entry name" value="PPIase_dom_sf"/>
</dbReference>
<dbReference type="EC" id="5.2.1.8" evidence="2"/>
<dbReference type="InterPro" id="IPR000297">
    <property type="entry name" value="PPIase_PpiC"/>
</dbReference>
<comment type="caution">
    <text evidence="9">The sequence shown here is derived from an EMBL/GenBank/DDBJ whole genome shotgun (WGS) entry which is preliminary data.</text>
</comment>
<dbReference type="InterPro" id="IPR050245">
    <property type="entry name" value="PrsA_foldase"/>
</dbReference>
<gene>
    <name evidence="9" type="ORF">ENJ96_02925</name>
</gene>
<dbReference type="PANTHER" id="PTHR47245">
    <property type="entry name" value="PEPTIDYLPROLYL ISOMERASE"/>
    <property type="match status" value="1"/>
</dbReference>
<keyword evidence="4 6" id="KW-0697">Rotamase</keyword>